<accession>A0A7H0SRY1</accession>
<reference evidence="1 2" key="1">
    <citation type="submission" date="2019-12" db="EMBL/GenBank/DDBJ databases">
        <title>Corynebacterium sp. nov., isolated from feces of the Anser Albifrons in China.</title>
        <authorList>
            <person name="Liu Q."/>
        </authorList>
    </citation>
    <scope>NUCLEOTIDE SEQUENCE [LARGE SCALE GENOMIC DNA]</scope>
    <source>
        <strain evidence="1 2">4H37-19</strain>
    </source>
</reference>
<proteinExistence type="predicted"/>
<protein>
    <submittedName>
        <fullName evidence="1">Tetratricopeptide repeat protein</fullName>
    </submittedName>
</protein>
<dbReference type="RefSeq" id="WP_187974619.1">
    <property type="nucleotide sequence ID" value="NZ_CP046884.1"/>
</dbReference>
<sequence length="322" mass="35052">MLHHHPAHDSCEPNLARDLEVIGEIPPASLRAHHHHHQEIEAPLLVRPAIHATMFHVEPEIIARSRQIPVFVLLGGPLHPGVKYTRQLLSTAAIEAGGSWVFAWIDADQEPEVITQFRPENLPRLYAVADGTAIGSTPLGESDEILEWVRNAVHHAAARLPGLPAEAILERPDHNSGHTDYSGDDVELPATELQRAAIAVAEGDFEQALEIYQDLEHSTPPAQHDVILRAQAAVGVLQRAQKSTPGADPISVANAHPEDVSLALAAADAEIILDQPEDAICRLKILVKEPEARARLIEVLRLLPANHELVAATRQEIAAAIF</sequence>
<dbReference type="AlphaFoldDB" id="A0A7H0SRY1"/>
<dbReference type="SUPFAM" id="SSF52833">
    <property type="entry name" value="Thioredoxin-like"/>
    <property type="match status" value="1"/>
</dbReference>
<keyword evidence="2" id="KW-1185">Reference proteome</keyword>
<evidence type="ECO:0000313" key="2">
    <source>
        <dbReference type="Proteomes" id="UP000516320"/>
    </source>
</evidence>
<organism evidence="1 2">
    <name type="scientific">Corynebacterium poyangense</name>
    <dbReference type="NCBI Taxonomy" id="2684405"/>
    <lineage>
        <taxon>Bacteria</taxon>
        <taxon>Bacillati</taxon>
        <taxon>Actinomycetota</taxon>
        <taxon>Actinomycetes</taxon>
        <taxon>Mycobacteriales</taxon>
        <taxon>Corynebacteriaceae</taxon>
        <taxon>Corynebacterium</taxon>
    </lineage>
</organism>
<dbReference type="InterPro" id="IPR036249">
    <property type="entry name" value="Thioredoxin-like_sf"/>
</dbReference>
<dbReference type="Pfam" id="PF14561">
    <property type="entry name" value="TPR_20"/>
    <property type="match status" value="1"/>
</dbReference>
<dbReference type="EMBL" id="CP046884">
    <property type="protein sequence ID" value="QNQ91306.1"/>
    <property type="molecule type" value="Genomic_DNA"/>
</dbReference>
<dbReference type="KEGG" id="cpoy:GP475_12180"/>
<gene>
    <name evidence="1" type="ORF">GP475_12180</name>
</gene>
<evidence type="ECO:0000313" key="1">
    <source>
        <dbReference type="EMBL" id="QNQ91306.1"/>
    </source>
</evidence>
<name>A0A7H0SRY1_9CORY</name>
<dbReference type="Proteomes" id="UP000516320">
    <property type="component" value="Chromosome"/>
</dbReference>